<reference evidence="1 2" key="1">
    <citation type="submission" date="2022-03" db="EMBL/GenBank/DDBJ databases">
        <title>Pseudonocardia alaer sp. nov., a novel actinomycete isolated from reed forest soil.</title>
        <authorList>
            <person name="Wang L."/>
        </authorList>
    </citation>
    <scope>NUCLEOTIDE SEQUENCE [LARGE SCALE GENOMIC DNA]</scope>
    <source>
        <strain evidence="1 2">Y-16303</strain>
    </source>
</reference>
<accession>A0ABS9T9D2</accession>
<dbReference type="Proteomes" id="UP001299970">
    <property type="component" value="Unassembled WGS sequence"/>
</dbReference>
<keyword evidence="1" id="KW-0238">DNA-binding</keyword>
<evidence type="ECO:0000313" key="1">
    <source>
        <dbReference type="EMBL" id="MCH6165149.1"/>
    </source>
</evidence>
<dbReference type="EMBL" id="JAKXMK010000004">
    <property type="protein sequence ID" value="MCH6165149.1"/>
    <property type="molecule type" value="Genomic_DNA"/>
</dbReference>
<protein>
    <submittedName>
        <fullName evidence="1">AbrB/MazE/SpoVT family DNA-binding domain-containing protein</fullName>
    </submittedName>
</protein>
<gene>
    <name evidence="1" type="ORF">MMF94_05590</name>
</gene>
<dbReference type="GO" id="GO:0003677">
    <property type="term" value="F:DNA binding"/>
    <property type="evidence" value="ECO:0007669"/>
    <property type="project" value="UniProtKB-KW"/>
</dbReference>
<dbReference type="SUPFAM" id="SSF89447">
    <property type="entry name" value="AbrB/MazE/MraZ-like"/>
    <property type="match status" value="1"/>
</dbReference>
<dbReference type="InterPro" id="IPR037914">
    <property type="entry name" value="SpoVT-AbrB_sf"/>
</dbReference>
<proteinExistence type="predicted"/>
<evidence type="ECO:0000313" key="2">
    <source>
        <dbReference type="Proteomes" id="UP001299970"/>
    </source>
</evidence>
<name>A0ABS9T9D2_9PSEU</name>
<comment type="caution">
    <text evidence="1">The sequence shown here is derived from an EMBL/GenBank/DDBJ whole genome shotgun (WGS) entry which is preliminary data.</text>
</comment>
<dbReference type="RefSeq" id="WP_241035181.1">
    <property type="nucleotide sequence ID" value="NZ_BAAAJF010000018.1"/>
</dbReference>
<keyword evidence="2" id="KW-1185">Reference proteome</keyword>
<sequence>MSALDGGGRIADRAAVAALGWAPGTRLHLEAAHTHLTLSATPDGTLAVKNHRFLWLPATIRHRLGLRTGDRVLLAADPTPQTLVVYPPSALDQLLAYGRSASKGSDR</sequence>
<organism evidence="1 2">
    <name type="scientific">Pseudonocardia alaniniphila</name>
    <dbReference type="NCBI Taxonomy" id="75291"/>
    <lineage>
        <taxon>Bacteria</taxon>
        <taxon>Bacillati</taxon>
        <taxon>Actinomycetota</taxon>
        <taxon>Actinomycetes</taxon>
        <taxon>Pseudonocardiales</taxon>
        <taxon>Pseudonocardiaceae</taxon>
        <taxon>Pseudonocardia</taxon>
    </lineage>
</organism>